<dbReference type="GO" id="GO:0006508">
    <property type="term" value="P:proteolysis"/>
    <property type="evidence" value="ECO:0007669"/>
    <property type="project" value="UniProtKB-KW"/>
</dbReference>
<dbReference type="AlphaFoldDB" id="C7NJQ8"/>
<keyword evidence="7" id="KW-0645">Protease</keyword>
<dbReference type="Proteomes" id="UP000006666">
    <property type="component" value="Chromosome"/>
</dbReference>
<evidence type="ECO:0000313" key="8">
    <source>
        <dbReference type="Proteomes" id="UP000006666"/>
    </source>
</evidence>
<keyword evidence="3 5" id="KW-1133">Transmembrane helix</keyword>
<organism evidence="7 8">
    <name type="scientific">Kytococcus sedentarius (strain ATCC 14392 / DSM 20547 / JCM 11482 / CCUG 33030 / NBRC 15357 / NCTC 11040 / CCM 314 / 541)</name>
    <name type="common">Micrococcus sedentarius</name>
    <dbReference type="NCBI Taxonomy" id="478801"/>
    <lineage>
        <taxon>Bacteria</taxon>
        <taxon>Bacillati</taxon>
        <taxon>Actinomycetota</taxon>
        <taxon>Actinomycetes</taxon>
        <taxon>Micrococcales</taxon>
        <taxon>Kytococcaceae</taxon>
        <taxon>Kytococcus</taxon>
    </lineage>
</organism>
<proteinExistence type="predicted"/>
<dbReference type="KEGG" id="kse:Ksed_18360"/>
<protein>
    <submittedName>
        <fullName evidence="7">Membrane protein implicated in regulation of membrane protease activity</fullName>
    </submittedName>
</protein>
<dbReference type="Gene3D" id="2.40.50.140">
    <property type="entry name" value="Nucleic acid-binding proteins"/>
    <property type="match status" value="1"/>
</dbReference>
<evidence type="ECO:0000259" key="6">
    <source>
        <dbReference type="Pfam" id="PF01957"/>
    </source>
</evidence>
<dbReference type="EMBL" id="CP001686">
    <property type="protein sequence ID" value="ACV06840.1"/>
    <property type="molecule type" value="Genomic_DNA"/>
</dbReference>
<reference evidence="7 8" key="1">
    <citation type="journal article" date="2009" name="Stand. Genomic Sci.">
        <title>Complete genome sequence of Kytococcus sedentarius type strain (541).</title>
        <authorList>
            <person name="Sims D."/>
            <person name="Brettin T."/>
            <person name="Detter J.C."/>
            <person name="Han C."/>
            <person name="Lapidus A."/>
            <person name="Copeland A."/>
            <person name="Glavina Del Rio T."/>
            <person name="Nolan M."/>
            <person name="Chen F."/>
            <person name="Lucas S."/>
            <person name="Tice H."/>
            <person name="Cheng J.F."/>
            <person name="Bruce D."/>
            <person name="Goodwin L."/>
            <person name="Pitluck S."/>
            <person name="Ovchinnikova G."/>
            <person name="Pati A."/>
            <person name="Ivanova N."/>
            <person name="Mavrommatis K."/>
            <person name="Chen A."/>
            <person name="Palaniappan K."/>
            <person name="D'haeseleer P."/>
            <person name="Chain P."/>
            <person name="Bristow J."/>
            <person name="Eisen J.A."/>
            <person name="Markowitz V."/>
            <person name="Hugenholtz P."/>
            <person name="Schneider S."/>
            <person name="Goker M."/>
            <person name="Pukall R."/>
            <person name="Kyrpides N.C."/>
            <person name="Klenk H.P."/>
        </authorList>
    </citation>
    <scope>NUCLEOTIDE SEQUENCE [LARGE SCALE GENOMIC DNA]</scope>
    <source>
        <strain evidence="8">ATCC 14392 / DSM 20547 / JCM 11482 / CCUG 33030 / NBRC 15357 / NCTC 11040 / CCM 314 / 541</strain>
    </source>
</reference>
<dbReference type="Pfam" id="PF01957">
    <property type="entry name" value="NfeD"/>
    <property type="match status" value="1"/>
</dbReference>
<dbReference type="GO" id="GO:0008233">
    <property type="term" value="F:peptidase activity"/>
    <property type="evidence" value="ECO:0007669"/>
    <property type="project" value="UniProtKB-KW"/>
</dbReference>
<evidence type="ECO:0000256" key="5">
    <source>
        <dbReference type="SAM" id="Phobius"/>
    </source>
</evidence>
<dbReference type="GO" id="GO:0005886">
    <property type="term" value="C:plasma membrane"/>
    <property type="evidence" value="ECO:0007669"/>
    <property type="project" value="TreeGrafter"/>
</dbReference>
<feature type="transmembrane region" description="Helical" evidence="5">
    <location>
        <begin position="20"/>
        <end position="40"/>
    </location>
</feature>
<evidence type="ECO:0000256" key="3">
    <source>
        <dbReference type="ARBA" id="ARBA00022989"/>
    </source>
</evidence>
<dbReference type="SUPFAM" id="SSF141322">
    <property type="entry name" value="NfeD domain-like"/>
    <property type="match status" value="1"/>
</dbReference>
<dbReference type="eggNOG" id="COG1585">
    <property type="taxonomic scope" value="Bacteria"/>
</dbReference>
<feature type="transmembrane region" description="Helical" evidence="5">
    <location>
        <begin position="46"/>
        <end position="64"/>
    </location>
</feature>
<dbReference type="PANTHER" id="PTHR33507">
    <property type="entry name" value="INNER MEMBRANE PROTEIN YBBJ"/>
    <property type="match status" value="1"/>
</dbReference>
<accession>C7NJQ8</accession>
<dbReference type="InterPro" id="IPR002810">
    <property type="entry name" value="NfeD-like_C"/>
</dbReference>
<dbReference type="InterPro" id="IPR052165">
    <property type="entry name" value="Membrane_assoc_protease"/>
</dbReference>
<dbReference type="InterPro" id="IPR012340">
    <property type="entry name" value="NA-bd_OB-fold"/>
</dbReference>
<keyword evidence="4 5" id="KW-0472">Membrane</keyword>
<dbReference type="HOGENOM" id="CLU_116732_2_0_11"/>
<name>C7NJQ8_KYTSD</name>
<gene>
    <name evidence="7" type="ordered locus">Ksed_18360</name>
</gene>
<keyword evidence="8" id="KW-1185">Reference proteome</keyword>
<feature type="domain" description="NfeD-like C-terminal" evidence="6">
    <location>
        <begin position="80"/>
        <end position="138"/>
    </location>
</feature>
<evidence type="ECO:0000256" key="4">
    <source>
        <dbReference type="ARBA" id="ARBA00023136"/>
    </source>
</evidence>
<evidence type="ECO:0000313" key="7">
    <source>
        <dbReference type="EMBL" id="ACV06840.1"/>
    </source>
</evidence>
<evidence type="ECO:0000256" key="2">
    <source>
        <dbReference type="ARBA" id="ARBA00022692"/>
    </source>
</evidence>
<dbReference type="PANTHER" id="PTHR33507:SF3">
    <property type="entry name" value="INNER MEMBRANE PROTEIN YBBJ"/>
    <property type="match status" value="1"/>
</dbReference>
<evidence type="ECO:0000256" key="1">
    <source>
        <dbReference type="ARBA" id="ARBA00004141"/>
    </source>
</evidence>
<keyword evidence="2 5" id="KW-0812">Transmembrane</keyword>
<sequence>MWWLGAALALGAVEMMTLDFMFLMLAIGALVAMVLAALGLGFTGQVVTFALASLLLLFLVRPVLKRRLLENTPLAVTNAAALKGRDALVTEPVTELAGTVKLAGETWTARPQWDGETFAIGERVRIARIEGATARIERLAA</sequence>
<keyword evidence="7" id="KW-0378">Hydrolase</keyword>
<comment type="subcellular location">
    <subcellularLocation>
        <location evidence="1">Membrane</location>
        <topology evidence="1">Multi-pass membrane protein</topology>
    </subcellularLocation>
</comment>
<dbReference type="STRING" id="478801.Ksed_18360"/>